<gene>
    <name evidence="2" type="ORF">EDC27_0451</name>
</gene>
<keyword evidence="3" id="KW-1185">Reference proteome</keyword>
<keyword evidence="1" id="KW-0175">Coiled coil</keyword>
<name>A0A3N1VML5_9BACT</name>
<proteinExistence type="predicted"/>
<dbReference type="Proteomes" id="UP000276223">
    <property type="component" value="Unassembled WGS sequence"/>
</dbReference>
<evidence type="ECO:0000313" key="3">
    <source>
        <dbReference type="Proteomes" id="UP000276223"/>
    </source>
</evidence>
<organism evidence="2 3">
    <name type="scientific">Desulfosoma caldarium</name>
    <dbReference type="NCBI Taxonomy" id="610254"/>
    <lineage>
        <taxon>Bacteria</taxon>
        <taxon>Pseudomonadati</taxon>
        <taxon>Thermodesulfobacteriota</taxon>
        <taxon>Syntrophobacteria</taxon>
        <taxon>Syntrophobacterales</taxon>
        <taxon>Syntrophobacteraceae</taxon>
        <taxon>Desulfosoma</taxon>
    </lineage>
</organism>
<comment type="caution">
    <text evidence="2">The sequence shown here is derived from an EMBL/GenBank/DDBJ whole genome shotgun (WGS) entry which is preliminary data.</text>
</comment>
<dbReference type="RefSeq" id="WP_123288980.1">
    <property type="nucleotide sequence ID" value="NZ_RJVA01000009.1"/>
</dbReference>
<dbReference type="EMBL" id="RJVA01000009">
    <property type="protein sequence ID" value="ROR03190.1"/>
    <property type="molecule type" value="Genomic_DNA"/>
</dbReference>
<feature type="coiled-coil region" evidence="1">
    <location>
        <begin position="18"/>
        <end position="232"/>
    </location>
</feature>
<dbReference type="PANTHER" id="PTHR38753:SF1">
    <property type="entry name" value="SLR1441 PROTEIN"/>
    <property type="match status" value="1"/>
</dbReference>
<evidence type="ECO:0000313" key="2">
    <source>
        <dbReference type="EMBL" id="ROR03190.1"/>
    </source>
</evidence>
<dbReference type="PANTHER" id="PTHR38753">
    <property type="entry name" value="SLR1441 PROTEIN"/>
    <property type="match status" value="1"/>
</dbReference>
<reference evidence="2 3" key="1">
    <citation type="submission" date="2018-11" db="EMBL/GenBank/DDBJ databases">
        <title>Genomic Encyclopedia of Type Strains, Phase IV (KMG-IV): sequencing the most valuable type-strain genomes for metagenomic binning, comparative biology and taxonomic classification.</title>
        <authorList>
            <person name="Goeker M."/>
        </authorList>
    </citation>
    <scope>NUCLEOTIDE SEQUENCE [LARGE SCALE GENOMIC DNA]</scope>
    <source>
        <strain evidence="2 3">DSM 22027</strain>
    </source>
</reference>
<sequence length="383" mass="44198">MTTMALLKKVSELDAPLRDVLTAILEEVENQRRQWEQSVTRSDFDALKDVVQRLAAVQERTEQRLEQLTEAQLATVQSLQQLAQGQQKLTEAQERTEKRLEELALAQERTEKRVEELALAQERTEKRLDELSLAQQKLTEAQERTDKRLEELALAQQRTEKRVDELALAQQRTEKRLEELALAQQRTEKRVEELALAQQRTEKRFEQLALAHERLEQRFEELAEAQQRTEKRFEEMLVAQARMQLAIEQLAAGLGAVRQQVGGLARSVGYALENEAYRHLPDFLKAKYGIEVLERIVRAEIEGREVNLFGRVRKDGQEMHLVGESVLRLDDRSKLTQLQETVDVVEDAVGGPVIPVLVTHFAKKDLLEKAEKRGMIVIQSFEW</sequence>
<dbReference type="OrthoDB" id="5498961at2"/>
<evidence type="ECO:0000256" key="1">
    <source>
        <dbReference type="SAM" id="Coils"/>
    </source>
</evidence>
<accession>A0A3N1VML5</accession>
<dbReference type="AlphaFoldDB" id="A0A3N1VML5"/>
<protein>
    <submittedName>
        <fullName evidence="2">Uncharacterized protein</fullName>
    </submittedName>
</protein>